<dbReference type="GO" id="GO:0005524">
    <property type="term" value="F:ATP binding"/>
    <property type="evidence" value="ECO:0007669"/>
    <property type="project" value="UniProtKB-KW"/>
</dbReference>
<reference evidence="10" key="1">
    <citation type="submission" date="2016-11" db="EMBL/GenBank/DDBJ databases">
        <title>Mesorhizobium oceanicum sp. nov., isolated from deep seawater in South China Sea.</title>
        <authorList>
            <person name="Fu G.-Y."/>
        </authorList>
    </citation>
    <scope>NUCLEOTIDE SEQUENCE [LARGE SCALE GENOMIC DNA]</scope>
    <source>
        <strain evidence="10">B7</strain>
    </source>
</reference>
<dbReference type="KEGG" id="meso:BSQ44_22050"/>
<keyword evidence="7" id="KW-0472">Membrane</keyword>
<dbReference type="InterPro" id="IPR003593">
    <property type="entry name" value="AAA+_ATPase"/>
</dbReference>
<dbReference type="PANTHER" id="PTHR43297:SF2">
    <property type="entry name" value="DIPEPTIDE TRANSPORT ATP-BINDING PROTEIN DPPD"/>
    <property type="match status" value="1"/>
</dbReference>
<sequence>MTRPLLSVRDLSVEFTNYGRTNRVLHGVSLDVPERAQIALVGESGSGKTVTMKAIMGLLSDPPARITGGSITYNGRDLFTMPASERMKLRGTAMSMIFQDPMTSLNPVYTIGDQLGTILKYADRRLGRARGRAGRRARIVEVLSQVRMREPERVAASYPVMLSGGMRQRVLIAMALLSQPRLLIADEPGSALDVTTQAQTLKLLKDLVEAEGLSLLMITHNLGVVRETSNYVYVMSKGVVVEHRPAAELFADPHHEYTKSLIAAVPRLSGGGMRSEPAGSAA</sequence>
<evidence type="ECO:0000256" key="7">
    <source>
        <dbReference type="ARBA" id="ARBA00023136"/>
    </source>
</evidence>
<evidence type="ECO:0000256" key="4">
    <source>
        <dbReference type="ARBA" id="ARBA00022475"/>
    </source>
</evidence>
<feature type="domain" description="ABC transporter" evidence="8">
    <location>
        <begin position="8"/>
        <end position="262"/>
    </location>
</feature>
<dbReference type="PROSITE" id="PS50893">
    <property type="entry name" value="ABC_TRANSPORTER_2"/>
    <property type="match status" value="1"/>
</dbReference>
<evidence type="ECO:0000256" key="5">
    <source>
        <dbReference type="ARBA" id="ARBA00022741"/>
    </source>
</evidence>
<gene>
    <name evidence="9" type="ORF">BSQ44_22050</name>
</gene>
<dbReference type="PANTHER" id="PTHR43297">
    <property type="entry name" value="OLIGOPEPTIDE TRANSPORT ATP-BINDING PROTEIN APPD"/>
    <property type="match status" value="1"/>
</dbReference>
<dbReference type="GO" id="GO:0055085">
    <property type="term" value="P:transmembrane transport"/>
    <property type="evidence" value="ECO:0007669"/>
    <property type="project" value="UniProtKB-ARBA"/>
</dbReference>
<dbReference type="InterPro" id="IPR027417">
    <property type="entry name" value="P-loop_NTPase"/>
</dbReference>
<dbReference type="InterPro" id="IPR003439">
    <property type="entry name" value="ABC_transporter-like_ATP-bd"/>
</dbReference>
<dbReference type="FunFam" id="3.40.50.300:FF:000016">
    <property type="entry name" value="Oligopeptide ABC transporter ATP-binding component"/>
    <property type="match status" value="1"/>
</dbReference>
<keyword evidence="5" id="KW-0547">Nucleotide-binding</keyword>
<dbReference type="RefSeq" id="WP_072607225.1">
    <property type="nucleotide sequence ID" value="NZ_CP018171.1"/>
</dbReference>
<dbReference type="InterPro" id="IPR017871">
    <property type="entry name" value="ABC_transporter-like_CS"/>
</dbReference>
<dbReference type="Pfam" id="PF00005">
    <property type="entry name" value="ABC_tran"/>
    <property type="match status" value="1"/>
</dbReference>
<evidence type="ECO:0000256" key="1">
    <source>
        <dbReference type="ARBA" id="ARBA00004417"/>
    </source>
</evidence>
<dbReference type="SMART" id="SM00382">
    <property type="entry name" value="AAA"/>
    <property type="match status" value="1"/>
</dbReference>
<keyword evidence="6 9" id="KW-0067">ATP-binding</keyword>
<dbReference type="EMBL" id="CP018171">
    <property type="protein sequence ID" value="APH73762.1"/>
    <property type="molecule type" value="Genomic_DNA"/>
</dbReference>
<protein>
    <submittedName>
        <fullName evidence="9">Dipeptide/oligopeptide/nickel ABC transporter ATP-binding protein</fullName>
    </submittedName>
</protein>
<dbReference type="CDD" id="cd03257">
    <property type="entry name" value="ABC_NikE_OppD_transporters"/>
    <property type="match status" value="1"/>
</dbReference>
<keyword evidence="10" id="KW-1185">Reference proteome</keyword>
<evidence type="ECO:0000313" key="9">
    <source>
        <dbReference type="EMBL" id="APH73762.1"/>
    </source>
</evidence>
<accession>A0A1L3SWR6</accession>
<dbReference type="InterPro" id="IPR050388">
    <property type="entry name" value="ABC_Ni/Peptide_Import"/>
</dbReference>
<dbReference type="PROSITE" id="PS00211">
    <property type="entry name" value="ABC_TRANSPORTER_1"/>
    <property type="match status" value="1"/>
</dbReference>
<evidence type="ECO:0000256" key="2">
    <source>
        <dbReference type="ARBA" id="ARBA00005417"/>
    </source>
</evidence>
<dbReference type="Gene3D" id="3.40.50.300">
    <property type="entry name" value="P-loop containing nucleotide triphosphate hydrolases"/>
    <property type="match status" value="1"/>
</dbReference>
<dbReference type="SUPFAM" id="SSF52540">
    <property type="entry name" value="P-loop containing nucleoside triphosphate hydrolases"/>
    <property type="match status" value="1"/>
</dbReference>
<comment type="subcellular location">
    <subcellularLocation>
        <location evidence="1">Cell inner membrane</location>
        <topology evidence="1">Peripheral membrane protein</topology>
    </subcellularLocation>
</comment>
<dbReference type="AlphaFoldDB" id="A0A1L3SWR6"/>
<dbReference type="OrthoDB" id="9815712at2"/>
<evidence type="ECO:0000259" key="8">
    <source>
        <dbReference type="PROSITE" id="PS50893"/>
    </source>
</evidence>
<dbReference type="GO" id="GO:0005886">
    <property type="term" value="C:plasma membrane"/>
    <property type="evidence" value="ECO:0007669"/>
    <property type="project" value="UniProtKB-SubCell"/>
</dbReference>
<proteinExistence type="inferred from homology"/>
<evidence type="ECO:0000313" key="10">
    <source>
        <dbReference type="Proteomes" id="UP000182840"/>
    </source>
</evidence>
<dbReference type="GO" id="GO:0016887">
    <property type="term" value="F:ATP hydrolysis activity"/>
    <property type="evidence" value="ECO:0007669"/>
    <property type="project" value="InterPro"/>
</dbReference>
<evidence type="ECO:0000256" key="3">
    <source>
        <dbReference type="ARBA" id="ARBA00022448"/>
    </source>
</evidence>
<dbReference type="Proteomes" id="UP000182840">
    <property type="component" value="Chromosome"/>
</dbReference>
<dbReference type="STRING" id="1670800.BSQ44_22050"/>
<keyword evidence="4" id="KW-1003">Cell membrane</keyword>
<evidence type="ECO:0000256" key="6">
    <source>
        <dbReference type="ARBA" id="ARBA00022840"/>
    </source>
</evidence>
<organism evidence="9 10">
    <name type="scientific">Aquibium oceanicum</name>
    <dbReference type="NCBI Taxonomy" id="1670800"/>
    <lineage>
        <taxon>Bacteria</taxon>
        <taxon>Pseudomonadati</taxon>
        <taxon>Pseudomonadota</taxon>
        <taxon>Alphaproteobacteria</taxon>
        <taxon>Hyphomicrobiales</taxon>
        <taxon>Phyllobacteriaceae</taxon>
        <taxon>Aquibium</taxon>
    </lineage>
</organism>
<name>A0A1L3SWR6_9HYPH</name>
<comment type="similarity">
    <text evidence="2">Belongs to the ABC transporter superfamily.</text>
</comment>
<keyword evidence="3" id="KW-0813">Transport</keyword>